<dbReference type="InterPro" id="IPR054545">
    <property type="entry name" value="ApeI-like"/>
</dbReference>
<dbReference type="EMBL" id="BSPD01000079">
    <property type="protein sequence ID" value="GLS27433.1"/>
    <property type="molecule type" value="Genomic_DNA"/>
</dbReference>
<dbReference type="InterPro" id="IPR029069">
    <property type="entry name" value="HotDog_dom_sf"/>
</dbReference>
<dbReference type="Gene3D" id="3.10.129.10">
    <property type="entry name" value="Hotdog Thioesterase"/>
    <property type="match status" value="1"/>
</dbReference>
<comment type="caution">
    <text evidence="2">The sequence shown here is derived from an EMBL/GenBank/DDBJ whole genome shotgun (WGS) entry which is preliminary data.</text>
</comment>
<keyword evidence="3" id="KW-1185">Reference proteome</keyword>
<sequence length="126" mass="14493">MINSVSYNNPSQLLPEIIDSQIERQQALHLSATFQCKVPSCLKWFNGHFEGFQILPGVAQLDWVMHLLHECGVSDQFTGFERLKFSRPIRPDEELQIRLMVSPDFAKFFILNDDGEFASGRVMFLS</sequence>
<evidence type="ECO:0000313" key="3">
    <source>
        <dbReference type="Proteomes" id="UP001156870"/>
    </source>
</evidence>
<dbReference type="AlphaFoldDB" id="A0AA37T9U5"/>
<protein>
    <submittedName>
        <fullName evidence="2">Thioester dehydrase</fullName>
    </submittedName>
</protein>
<evidence type="ECO:0000313" key="2">
    <source>
        <dbReference type="EMBL" id="GLS27433.1"/>
    </source>
</evidence>
<evidence type="ECO:0000259" key="1">
    <source>
        <dbReference type="Pfam" id="PF22818"/>
    </source>
</evidence>
<accession>A0AA37T9U5</accession>
<dbReference type="Proteomes" id="UP001156870">
    <property type="component" value="Unassembled WGS sequence"/>
</dbReference>
<dbReference type="SUPFAM" id="SSF54637">
    <property type="entry name" value="Thioesterase/thiol ester dehydrase-isomerase"/>
    <property type="match status" value="1"/>
</dbReference>
<name>A0AA37T9U5_9GAMM</name>
<organism evidence="2 3">
    <name type="scientific">Marinibactrum halimedae</name>
    <dbReference type="NCBI Taxonomy" id="1444977"/>
    <lineage>
        <taxon>Bacteria</taxon>
        <taxon>Pseudomonadati</taxon>
        <taxon>Pseudomonadota</taxon>
        <taxon>Gammaproteobacteria</taxon>
        <taxon>Cellvibrionales</taxon>
        <taxon>Cellvibrionaceae</taxon>
        <taxon>Marinibactrum</taxon>
    </lineage>
</organism>
<gene>
    <name evidence="2" type="ORF">GCM10007877_31520</name>
</gene>
<proteinExistence type="predicted"/>
<dbReference type="RefSeq" id="WP_232595021.1">
    <property type="nucleotide sequence ID" value="NZ_BSPD01000079.1"/>
</dbReference>
<feature type="domain" description="ApeI dehydratase-like" evidence="1">
    <location>
        <begin position="31"/>
        <end position="121"/>
    </location>
</feature>
<reference evidence="2 3" key="1">
    <citation type="journal article" date="2014" name="Int. J. Syst. Evol. Microbiol.">
        <title>Complete genome sequence of Corynebacterium casei LMG S-19264T (=DSM 44701T), isolated from a smear-ripened cheese.</title>
        <authorList>
            <consortium name="US DOE Joint Genome Institute (JGI-PGF)"/>
            <person name="Walter F."/>
            <person name="Albersmeier A."/>
            <person name="Kalinowski J."/>
            <person name="Ruckert C."/>
        </authorList>
    </citation>
    <scope>NUCLEOTIDE SEQUENCE [LARGE SCALE GENOMIC DNA]</scope>
    <source>
        <strain evidence="2 3">NBRC 110095</strain>
    </source>
</reference>
<dbReference type="Pfam" id="PF22818">
    <property type="entry name" value="ApeI-like"/>
    <property type="match status" value="1"/>
</dbReference>